<evidence type="ECO:0000256" key="2">
    <source>
        <dbReference type="SAM" id="Phobius"/>
    </source>
</evidence>
<evidence type="ECO:0000256" key="1">
    <source>
        <dbReference type="SAM" id="MobiDB-lite"/>
    </source>
</evidence>
<evidence type="ECO:0000259" key="3">
    <source>
        <dbReference type="Pfam" id="PF13400"/>
    </source>
</evidence>
<sequence>MEEKIMFVRLRKFVQGTEGTIMVLSALGLVAFLGFASLAIDMGHLYVVRNQLQNVADAAALAGARQLIKEDPSTKLAYVDSQGAHDAALGVAQNQAQLSGLPTVADGDRTDLKIEYGHWDIYAGNPNTAWTATDGSANSDSNAVRVSIKRADGVAFGPVTNFLAGILGYQTSTVSATATAYLGFAQKTLDGGVTLPIALPTDAVKTTDSQEKNSWWAQWLGPREAVAATTKTLYFFDYPLFITPTNKTNQVANIYTNTLQTTIPHWLSETSNDFTTGPINHIANTTKPSPDPLAVGTKLGVKLAWSVGSKTKMPSLEVGQGQSGTPQLYAGSEWKWDDRSTALFDALKKAYTKNKDAHNKWRVLLPVYAQKTAANPPNQGLWRLARFFSFGPAPAYACVQYVPNVQVLGFTVADITAVNYNSSCTQCSSTDLTCLNKDTSCSRTNYAQIDVYPGSSGVAPLGGESGGNDNSHITSGGTSGKGTYSLTDIKLVQ</sequence>
<gene>
    <name evidence="4" type="ORF">ENV52_10235</name>
</gene>
<organism evidence="4">
    <name type="scientific">Desulfobacca acetoxidans</name>
    <dbReference type="NCBI Taxonomy" id="60893"/>
    <lineage>
        <taxon>Bacteria</taxon>
        <taxon>Pseudomonadati</taxon>
        <taxon>Thermodesulfobacteriota</taxon>
        <taxon>Desulfobaccia</taxon>
        <taxon>Desulfobaccales</taxon>
        <taxon>Desulfobaccaceae</taxon>
        <taxon>Desulfobacca</taxon>
    </lineage>
</organism>
<evidence type="ECO:0000313" key="4">
    <source>
        <dbReference type="EMBL" id="HHS30063.1"/>
    </source>
</evidence>
<feature type="domain" description="Putative Flp pilus-assembly TadG-like N-terminal" evidence="3">
    <location>
        <begin position="19"/>
        <end position="66"/>
    </location>
</feature>
<proteinExistence type="predicted"/>
<feature type="transmembrane region" description="Helical" evidence="2">
    <location>
        <begin position="21"/>
        <end position="40"/>
    </location>
</feature>
<dbReference type="Pfam" id="PF13400">
    <property type="entry name" value="Tad"/>
    <property type="match status" value="1"/>
</dbReference>
<dbReference type="InterPro" id="IPR028087">
    <property type="entry name" value="Tad_N"/>
</dbReference>
<dbReference type="EMBL" id="DTGR01000161">
    <property type="protein sequence ID" value="HHS30063.1"/>
    <property type="molecule type" value="Genomic_DNA"/>
</dbReference>
<feature type="region of interest" description="Disordered" evidence="1">
    <location>
        <begin position="460"/>
        <end position="480"/>
    </location>
</feature>
<reference evidence="4" key="1">
    <citation type="journal article" date="2020" name="mSystems">
        <title>Genome- and Community-Level Interaction Insights into Carbon Utilization and Element Cycling Functions of Hydrothermarchaeota in Hydrothermal Sediment.</title>
        <authorList>
            <person name="Zhou Z."/>
            <person name="Liu Y."/>
            <person name="Xu W."/>
            <person name="Pan J."/>
            <person name="Luo Z.H."/>
            <person name="Li M."/>
        </authorList>
    </citation>
    <scope>NUCLEOTIDE SEQUENCE [LARGE SCALE GENOMIC DNA]</scope>
    <source>
        <strain evidence="4">SpSt-767</strain>
    </source>
</reference>
<keyword evidence="2" id="KW-0472">Membrane</keyword>
<dbReference type="AlphaFoldDB" id="A0A7V6A4W4"/>
<accession>A0A7V6A4W4</accession>
<keyword evidence="2" id="KW-1133">Transmembrane helix</keyword>
<protein>
    <recommendedName>
        <fullName evidence="3">Putative Flp pilus-assembly TadG-like N-terminal domain-containing protein</fullName>
    </recommendedName>
</protein>
<feature type="compositionally biased region" description="Low complexity" evidence="1">
    <location>
        <begin position="471"/>
        <end position="480"/>
    </location>
</feature>
<keyword evidence="2" id="KW-0812">Transmembrane</keyword>
<comment type="caution">
    <text evidence="4">The sequence shown here is derived from an EMBL/GenBank/DDBJ whole genome shotgun (WGS) entry which is preliminary data.</text>
</comment>
<name>A0A7V6A4W4_9BACT</name>